<keyword evidence="3" id="KW-0175">Coiled coil</keyword>
<name>A0ABR6RK50_9BURK</name>
<comment type="similarity">
    <text evidence="1 2">Belongs to the outer membrane factor (OMF) (TC 1.B.17) family.</text>
</comment>
<feature type="coiled-coil region" evidence="3">
    <location>
        <begin position="234"/>
        <end position="261"/>
    </location>
</feature>
<proteinExistence type="inferred from homology"/>
<dbReference type="Gene3D" id="1.20.1600.10">
    <property type="entry name" value="Outer membrane efflux proteins (OEP)"/>
    <property type="match status" value="1"/>
</dbReference>
<dbReference type="NCBIfam" id="TIGR01845">
    <property type="entry name" value="outer_NodT"/>
    <property type="match status" value="1"/>
</dbReference>
<keyword evidence="2" id="KW-0812">Transmembrane</keyword>
<sequence length="510" mass="55181">MKTVCPSALRLPLALLAAGLLSACNLAPIYQRPDAPVPATLDGAASAVPDEFAVEPVSASEWRMLPWQQWVEDARLRQLMEAALQNNRDLRVAIANIEKARAQYGVQRADQLPTLNASSQASRTRTADDLRSASAGSSTANQFNVQLGLASYELDFWGRVRNLSESALQQYLQIEENRRSVQLGLITDISNAWITLASDQQRLQLARDTLATREHGYRLVQRMHQLGATNGLVLAQNQTAVETARNDVAAYESQVQRDRNALQLLVGGPVSADMLPQAPAASLTALDLKKADSGQLLNGATPKVTMQTATTAMTQVPARLSSTVLLARPDIAAAEHSLQAQYASIGAARAAFFPTISLTANVGTGSNELSGLFEGGNRAWSFVPQIRLPIFDNGRNQANLDIAQANRDVALAQYEKAIQTAFREVNDALADRATMQRRLDSQTALVASASRVLELSQARFKAGADDFLTVLDAQRSLYAAQQTQITLLQAEQVNRIALYKALGGGIEPVQ</sequence>
<dbReference type="EMBL" id="JACHKZ010000032">
    <property type="protein sequence ID" value="MBB6579532.1"/>
    <property type="molecule type" value="Genomic_DNA"/>
</dbReference>
<dbReference type="Pfam" id="PF02321">
    <property type="entry name" value="OEP"/>
    <property type="match status" value="2"/>
</dbReference>
<feature type="signal peptide" evidence="2">
    <location>
        <begin position="1"/>
        <end position="23"/>
    </location>
</feature>
<dbReference type="InterPro" id="IPR010131">
    <property type="entry name" value="MdtP/NodT-like"/>
</dbReference>
<accession>A0ABR6RK50</accession>
<reference evidence="5 6" key="1">
    <citation type="submission" date="2020-08" db="EMBL/GenBank/DDBJ databases">
        <title>Functional genomics of gut bacteria from endangered species of beetles.</title>
        <authorList>
            <person name="Carlos-Shanley C."/>
        </authorList>
    </citation>
    <scope>NUCLEOTIDE SEQUENCE [LARGE SCALE GENOMIC DNA]</scope>
    <source>
        <strain evidence="5 6">S00124</strain>
    </source>
</reference>
<gene>
    <name evidence="5" type="ORF">HNP33_003646</name>
</gene>
<dbReference type="PROSITE" id="PS51257">
    <property type="entry name" value="PROKAR_LIPOPROTEIN"/>
    <property type="match status" value="1"/>
</dbReference>
<dbReference type="PANTHER" id="PTHR30203">
    <property type="entry name" value="OUTER MEMBRANE CATION EFFLUX PROTEIN"/>
    <property type="match status" value="1"/>
</dbReference>
<evidence type="ECO:0000256" key="3">
    <source>
        <dbReference type="SAM" id="Coils"/>
    </source>
</evidence>
<keyword evidence="2" id="KW-0564">Palmitate</keyword>
<evidence type="ECO:0000256" key="2">
    <source>
        <dbReference type="RuleBase" id="RU362097"/>
    </source>
</evidence>
<comment type="subcellular location">
    <subcellularLocation>
        <location evidence="2">Cell membrane</location>
        <topology evidence="2">Lipid-anchor</topology>
    </subcellularLocation>
</comment>
<keyword evidence="2" id="KW-0449">Lipoprotein</keyword>
<feature type="compositionally biased region" description="Polar residues" evidence="4">
    <location>
        <begin position="115"/>
        <end position="124"/>
    </location>
</feature>
<keyword evidence="2" id="KW-1134">Transmembrane beta strand</keyword>
<evidence type="ECO:0000256" key="1">
    <source>
        <dbReference type="ARBA" id="ARBA00007613"/>
    </source>
</evidence>
<keyword evidence="2" id="KW-0472">Membrane</keyword>
<comment type="caution">
    <text evidence="5">The sequence shown here is derived from an EMBL/GenBank/DDBJ whole genome shotgun (WGS) entry which is preliminary data.</text>
</comment>
<feature type="chain" id="PRO_5044985224" evidence="2">
    <location>
        <begin position="24"/>
        <end position="510"/>
    </location>
</feature>
<keyword evidence="6" id="KW-1185">Reference proteome</keyword>
<protein>
    <submittedName>
        <fullName evidence="5">Outer membrane protein TolC</fullName>
    </submittedName>
</protein>
<organism evidence="5 6">
    <name type="scientific">Comamonas odontotermitis</name>
    <dbReference type="NCBI Taxonomy" id="379895"/>
    <lineage>
        <taxon>Bacteria</taxon>
        <taxon>Pseudomonadati</taxon>
        <taxon>Pseudomonadota</taxon>
        <taxon>Betaproteobacteria</taxon>
        <taxon>Burkholderiales</taxon>
        <taxon>Comamonadaceae</taxon>
        <taxon>Comamonas</taxon>
    </lineage>
</organism>
<evidence type="ECO:0000256" key="4">
    <source>
        <dbReference type="SAM" id="MobiDB-lite"/>
    </source>
</evidence>
<dbReference type="InterPro" id="IPR003423">
    <property type="entry name" value="OMP_efflux"/>
</dbReference>
<keyword evidence="2" id="KW-0732">Signal</keyword>
<feature type="region of interest" description="Disordered" evidence="4">
    <location>
        <begin position="115"/>
        <end position="135"/>
    </location>
</feature>
<evidence type="ECO:0000313" key="5">
    <source>
        <dbReference type="EMBL" id="MBB6579532.1"/>
    </source>
</evidence>
<evidence type="ECO:0000313" key="6">
    <source>
        <dbReference type="Proteomes" id="UP000562492"/>
    </source>
</evidence>
<dbReference type="Proteomes" id="UP000562492">
    <property type="component" value="Unassembled WGS sequence"/>
</dbReference>
<dbReference type="Gene3D" id="2.20.200.10">
    <property type="entry name" value="Outer membrane efflux proteins (OEP)"/>
    <property type="match status" value="1"/>
</dbReference>
<dbReference type="SUPFAM" id="SSF56954">
    <property type="entry name" value="Outer membrane efflux proteins (OEP)"/>
    <property type="match status" value="1"/>
</dbReference>
<dbReference type="PANTHER" id="PTHR30203:SF32">
    <property type="entry name" value="CATION EFFLUX SYSTEM PROTEIN CUSC"/>
    <property type="match status" value="1"/>
</dbReference>